<gene>
    <name evidence="4" type="ORF">IM532_01340</name>
</gene>
<organism evidence="4 5">
    <name type="scientific">Faecalibacter rhinopitheci</name>
    <dbReference type="NCBI Taxonomy" id="2779678"/>
    <lineage>
        <taxon>Bacteria</taxon>
        <taxon>Pseudomonadati</taxon>
        <taxon>Bacteroidota</taxon>
        <taxon>Flavobacteriia</taxon>
        <taxon>Flavobacteriales</taxon>
        <taxon>Weeksellaceae</taxon>
        <taxon>Faecalibacter</taxon>
    </lineage>
</organism>
<dbReference type="PANTHER" id="PTHR43333:SF1">
    <property type="entry name" value="D-ISOMER SPECIFIC 2-HYDROXYACID DEHYDROGENASE NAD-BINDING DOMAIN-CONTAINING PROTEIN"/>
    <property type="match status" value="1"/>
</dbReference>
<dbReference type="SUPFAM" id="SSF52283">
    <property type="entry name" value="Formate/glycerate dehydrogenase catalytic domain-like"/>
    <property type="match status" value="1"/>
</dbReference>
<dbReference type="AlphaFoldDB" id="A0A8J7G4H1"/>
<dbReference type="InterPro" id="IPR006140">
    <property type="entry name" value="D-isomer_DH_NAD-bd"/>
</dbReference>
<proteinExistence type="predicted"/>
<dbReference type="Proteomes" id="UP000608754">
    <property type="component" value="Unassembled WGS sequence"/>
</dbReference>
<evidence type="ECO:0000313" key="5">
    <source>
        <dbReference type="Proteomes" id="UP000608754"/>
    </source>
</evidence>
<evidence type="ECO:0000259" key="3">
    <source>
        <dbReference type="Pfam" id="PF02826"/>
    </source>
</evidence>
<dbReference type="GO" id="GO:0016616">
    <property type="term" value="F:oxidoreductase activity, acting on the CH-OH group of donors, NAD or NADP as acceptor"/>
    <property type="evidence" value="ECO:0007669"/>
    <property type="project" value="UniProtKB-ARBA"/>
</dbReference>
<keyword evidence="2" id="KW-0520">NAD</keyword>
<keyword evidence="5" id="KW-1185">Reference proteome</keyword>
<evidence type="ECO:0000256" key="1">
    <source>
        <dbReference type="ARBA" id="ARBA00023002"/>
    </source>
</evidence>
<dbReference type="CDD" id="cd12164">
    <property type="entry name" value="GDH_like_2"/>
    <property type="match status" value="1"/>
</dbReference>
<dbReference type="PANTHER" id="PTHR43333">
    <property type="entry name" value="2-HACID_DH_C DOMAIN-CONTAINING PROTEIN"/>
    <property type="match status" value="1"/>
</dbReference>
<dbReference type="Gene3D" id="3.40.50.720">
    <property type="entry name" value="NAD(P)-binding Rossmann-like Domain"/>
    <property type="match status" value="2"/>
</dbReference>
<evidence type="ECO:0000313" key="4">
    <source>
        <dbReference type="EMBL" id="MBF0596120.1"/>
    </source>
</evidence>
<dbReference type="Pfam" id="PF02826">
    <property type="entry name" value="2-Hacid_dh_C"/>
    <property type="match status" value="1"/>
</dbReference>
<dbReference type="InterPro" id="IPR029753">
    <property type="entry name" value="D-isomer_DH_CS"/>
</dbReference>
<dbReference type="PROSITE" id="PS00671">
    <property type="entry name" value="D_2_HYDROXYACID_DH_3"/>
    <property type="match status" value="1"/>
</dbReference>
<accession>A0A8J7G4H1</accession>
<reference evidence="4" key="1">
    <citation type="submission" date="2020-10" db="EMBL/GenBank/DDBJ databases">
        <authorList>
            <person name="Lu T."/>
            <person name="Wang Q."/>
            <person name="Han X."/>
        </authorList>
    </citation>
    <scope>NUCLEOTIDE SEQUENCE</scope>
    <source>
        <strain evidence="4">WQ 117</strain>
    </source>
</reference>
<feature type="domain" description="D-isomer specific 2-hydroxyacid dehydrogenase NAD-binding" evidence="3">
    <location>
        <begin position="101"/>
        <end position="273"/>
    </location>
</feature>
<dbReference type="EMBL" id="JADGIK010000001">
    <property type="protein sequence ID" value="MBF0596120.1"/>
    <property type="molecule type" value="Genomic_DNA"/>
</dbReference>
<dbReference type="InterPro" id="IPR036291">
    <property type="entry name" value="NAD(P)-bd_dom_sf"/>
</dbReference>
<comment type="caution">
    <text evidence="4">The sequence shown here is derived from an EMBL/GenBank/DDBJ whole genome shotgun (WGS) entry which is preliminary data.</text>
</comment>
<sequence>MSIAIIFNQKQSEEWLMKMQSLLPNTKVEVYPNIINPSDVDFIVTWKPHQDYIQEFPNLKVIQSVGAGIDHLLHTQIPPSIKVTRIIDPTLKQDMFEHILTCIISSMKNFPKYHKDQIQSQWNPTSYQSIKQTTVTILGLGEIGYYVAEKLVLLGFKVKGWSNSKKDLQQIESFAGQNELVEAISKTNFIVNILPLTKETKNLINKPFFDKVNDGTCLINVGRGAHVNEKDLLDAIEEGKIAEAYLDVFSQEPLHSDHPFWINEQIYITPHIASITHADSCLSQVMENYRRMQDNVSLLNVVDIQKGY</sequence>
<evidence type="ECO:0000256" key="2">
    <source>
        <dbReference type="ARBA" id="ARBA00023027"/>
    </source>
</evidence>
<name>A0A8J7G4H1_9FLAO</name>
<keyword evidence="1" id="KW-0560">Oxidoreductase</keyword>
<protein>
    <submittedName>
        <fullName evidence="4">Glyoxylate/hydroxypyruvate reductase A</fullName>
    </submittedName>
</protein>
<dbReference type="RefSeq" id="WP_194181649.1">
    <property type="nucleotide sequence ID" value="NZ_JADGIK010000001.1"/>
</dbReference>
<dbReference type="GO" id="GO:0051287">
    <property type="term" value="F:NAD binding"/>
    <property type="evidence" value="ECO:0007669"/>
    <property type="project" value="InterPro"/>
</dbReference>
<dbReference type="SUPFAM" id="SSF51735">
    <property type="entry name" value="NAD(P)-binding Rossmann-fold domains"/>
    <property type="match status" value="1"/>
</dbReference>